<comment type="caution">
    <text evidence="1">The sequence shown here is derived from an EMBL/GenBank/DDBJ whole genome shotgun (WGS) entry which is preliminary data.</text>
</comment>
<evidence type="ECO:0000313" key="2">
    <source>
        <dbReference type="Proteomes" id="UP000886653"/>
    </source>
</evidence>
<dbReference type="OrthoDB" id="2502834at2759"/>
<evidence type="ECO:0000313" key="1">
    <source>
        <dbReference type="EMBL" id="KAG0147620.1"/>
    </source>
</evidence>
<feature type="non-terminal residue" evidence="1">
    <location>
        <position position="1"/>
    </location>
</feature>
<proteinExistence type="predicted"/>
<accession>A0A9P6NQB4</accession>
<reference evidence="1" key="1">
    <citation type="submission" date="2013-11" db="EMBL/GenBank/DDBJ databases">
        <title>Genome sequence of the fusiform rust pathogen reveals effectors for host alternation and coevolution with pine.</title>
        <authorList>
            <consortium name="DOE Joint Genome Institute"/>
            <person name="Smith K."/>
            <person name="Pendleton A."/>
            <person name="Kubisiak T."/>
            <person name="Anderson C."/>
            <person name="Salamov A."/>
            <person name="Aerts A."/>
            <person name="Riley R."/>
            <person name="Clum A."/>
            <person name="Lindquist E."/>
            <person name="Ence D."/>
            <person name="Campbell M."/>
            <person name="Kronenberg Z."/>
            <person name="Feau N."/>
            <person name="Dhillon B."/>
            <person name="Hamelin R."/>
            <person name="Burleigh J."/>
            <person name="Smith J."/>
            <person name="Yandell M."/>
            <person name="Nelson C."/>
            <person name="Grigoriev I."/>
            <person name="Davis J."/>
        </authorList>
    </citation>
    <scope>NUCLEOTIDE SEQUENCE</scope>
    <source>
        <strain evidence="1">G11</strain>
    </source>
</reference>
<gene>
    <name evidence="1" type="ORF">CROQUDRAFT_42691</name>
</gene>
<dbReference type="AlphaFoldDB" id="A0A9P6NQB4"/>
<keyword evidence="2" id="KW-1185">Reference proteome</keyword>
<dbReference type="Proteomes" id="UP000886653">
    <property type="component" value="Unassembled WGS sequence"/>
</dbReference>
<sequence length="91" mass="10364">WLLHNKHLWSKLAHPDLITSQTSFPVLIHSVPTDIDPTTKEFRNQFALENLIPVDEIIGVRWLVKPNIDAAHGSIVMNFQSRQVADQVEKG</sequence>
<name>A0A9P6NQB4_9BASI</name>
<organism evidence="1 2">
    <name type="scientific">Cronartium quercuum f. sp. fusiforme G11</name>
    <dbReference type="NCBI Taxonomy" id="708437"/>
    <lineage>
        <taxon>Eukaryota</taxon>
        <taxon>Fungi</taxon>
        <taxon>Dikarya</taxon>
        <taxon>Basidiomycota</taxon>
        <taxon>Pucciniomycotina</taxon>
        <taxon>Pucciniomycetes</taxon>
        <taxon>Pucciniales</taxon>
        <taxon>Coleosporiaceae</taxon>
        <taxon>Cronartium</taxon>
    </lineage>
</organism>
<protein>
    <submittedName>
        <fullName evidence="1">Uncharacterized protein</fullName>
    </submittedName>
</protein>
<dbReference type="EMBL" id="MU167246">
    <property type="protein sequence ID" value="KAG0147620.1"/>
    <property type="molecule type" value="Genomic_DNA"/>
</dbReference>